<sequence>MWMGADGTELLEEALVEEISEDVDPVVVGVKNTRPAKRTPNQDARPAKRTPSQVEEDARPAKRTPEEDARPAKRTPSQAEEDARPAKRTPSQAEENARPAKRTPRSEDGGQNCSDDGGSSGGIAVHASRCPSLPHEHMEGAAVLPAWVMTPATFSVGHGDVRRAGRRWWSPWVVKK</sequence>
<accession>A0A0L9TGT6</accession>
<feature type="compositionally biased region" description="Basic and acidic residues" evidence="1">
    <location>
        <begin position="56"/>
        <end position="71"/>
    </location>
</feature>
<name>A0A0L9TGT6_PHAAN</name>
<protein>
    <submittedName>
        <fullName evidence="2">Uncharacterized protein</fullName>
    </submittedName>
</protein>
<proteinExistence type="predicted"/>
<dbReference type="AlphaFoldDB" id="A0A0L9TGT6"/>
<organism evidence="2 3">
    <name type="scientific">Phaseolus angularis</name>
    <name type="common">Azuki bean</name>
    <name type="synonym">Vigna angularis</name>
    <dbReference type="NCBI Taxonomy" id="3914"/>
    <lineage>
        <taxon>Eukaryota</taxon>
        <taxon>Viridiplantae</taxon>
        <taxon>Streptophyta</taxon>
        <taxon>Embryophyta</taxon>
        <taxon>Tracheophyta</taxon>
        <taxon>Spermatophyta</taxon>
        <taxon>Magnoliopsida</taxon>
        <taxon>eudicotyledons</taxon>
        <taxon>Gunneridae</taxon>
        <taxon>Pentapetalae</taxon>
        <taxon>rosids</taxon>
        <taxon>fabids</taxon>
        <taxon>Fabales</taxon>
        <taxon>Fabaceae</taxon>
        <taxon>Papilionoideae</taxon>
        <taxon>50 kb inversion clade</taxon>
        <taxon>NPAAA clade</taxon>
        <taxon>indigoferoid/millettioid clade</taxon>
        <taxon>Phaseoleae</taxon>
        <taxon>Vigna</taxon>
    </lineage>
</organism>
<dbReference type="EMBL" id="KQ258474">
    <property type="protein sequence ID" value="KOM29339.1"/>
    <property type="molecule type" value="Genomic_DNA"/>
</dbReference>
<gene>
    <name evidence="2" type="ORF">LR48_Vigan644s000200</name>
</gene>
<dbReference type="Proteomes" id="UP000053144">
    <property type="component" value="Unassembled WGS sequence"/>
</dbReference>
<dbReference type="Gramene" id="KOM29339">
    <property type="protein sequence ID" value="KOM29339"/>
    <property type="gene ID" value="LR48_Vigan644s000200"/>
</dbReference>
<feature type="region of interest" description="Disordered" evidence="1">
    <location>
        <begin position="16"/>
        <end position="128"/>
    </location>
</feature>
<evidence type="ECO:0000313" key="3">
    <source>
        <dbReference type="Proteomes" id="UP000053144"/>
    </source>
</evidence>
<reference evidence="3" key="1">
    <citation type="journal article" date="2015" name="Proc. Natl. Acad. Sci. U.S.A.">
        <title>Genome sequencing of adzuki bean (Vigna angularis) provides insight into high starch and low fat accumulation and domestication.</title>
        <authorList>
            <person name="Yang K."/>
            <person name="Tian Z."/>
            <person name="Chen C."/>
            <person name="Luo L."/>
            <person name="Zhao B."/>
            <person name="Wang Z."/>
            <person name="Yu L."/>
            <person name="Li Y."/>
            <person name="Sun Y."/>
            <person name="Li W."/>
            <person name="Chen Y."/>
            <person name="Li Y."/>
            <person name="Zhang Y."/>
            <person name="Ai D."/>
            <person name="Zhao J."/>
            <person name="Shang C."/>
            <person name="Ma Y."/>
            <person name="Wu B."/>
            <person name="Wang M."/>
            <person name="Gao L."/>
            <person name="Sun D."/>
            <person name="Zhang P."/>
            <person name="Guo F."/>
            <person name="Wang W."/>
            <person name="Li Y."/>
            <person name="Wang J."/>
            <person name="Varshney R.K."/>
            <person name="Wang J."/>
            <person name="Ling H.Q."/>
            <person name="Wan P."/>
        </authorList>
    </citation>
    <scope>NUCLEOTIDE SEQUENCE</scope>
    <source>
        <strain evidence="3">cv. Jingnong 6</strain>
    </source>
</reference>
<evidence type="ECO:0000313" key="2">
    <source>
        <dbReference type="EMBL" id="KOM29339.1"/>
    </source>
</evidence>
<evidence type="ECO:0000256" key="1">
    <source>
        <dbReference type="SAM" id="MobiDB-lite"/>
    </source>
</evidence>